<dbReference type="InterPro" id="IPR003817">
    <property type="entry name" value="PS_Dcarbxylase"/>
</dbReference>
<dbReference type="PANTHER" id="PTHR10067">
    <property type="entry name" value="PHOSPHATIDYLSERINE DECARBOXYLASE"/>
    <property type="match status" value="1"/>
</dbReference>
<sequence>MTAIQGPARATRRRLGDWLATEELRMTAYRRQLAQDAYAAAGKRPRTAVVAEFAALFERDAVLRMSLTRAIGEAGEAGYALGYATIEDLMAILDHVMRYTPPFSEESLIVCPINALLDWPMCMPSGYPLFRDATVNAQLGRLLSGWCDFLSGPHSREHLHERGPSGWFSEVARERMRLDEFVCRHDEPYWGFDSWNHFFTRRFRDGARPVAEPNDPRVVVSACEAAPYQIAERVQRLDEFWIKSQPYSIRDMLTPQHALLAERFVGGDIYQAYLSACNYHRWHAPVGGIVTHAYRVPGTYFSGADVEGADPSGLNDSQGYMTAVATRAVVVIDCEDPGMGTVACVFVGMGDVSSCVIDAHPGQRLAKGDEIGYFQYGGSTFCLLFEPDVIERFVVAGAPDVESPVVPVNAAIAVSR</sequence>
<dbReference type="EMBL" id="CP002581">
    <property type="protein sequence ID" value="AJK48144.1"/>
    <property type="molecule type" value="Genomic_DNA"/>
</dbReference>
<gene>
    <name evidence="6" type="ORF">BGL_2c00460</name>
</gene>
<evidence type="ECO:0000313" key="7">
    <source>
        <dbReference type="Proteomes" id="UP000031838"/>
    </source>
</evidence>
<feature type="domain" description="L-tryptophan decarboxylase PsiD-like" evidence="5">
    <location>
        <begin position="48"/>
        <end position="176"/>
    </location>
</feature>
<dbReference type="Pfam" id="PF02666">
    <property type="entry name" value="PS_Dcarbxylase"/>
    <property type="match status" value="1"/>
</dbReference>
<keyword evidence="7" id="KW-1185">Reference proteome</keyword>
<evidence type="ECO:0000259" key="5">
    <source>
        <dbReference type="Pfam" id="PF12588"/>
    </source>
</evidence>
<protein>
    <submittedName>
        <fullName evidence="6">Phosphatidylserine decarboxylase-like protein</fullName>
    </submittedName>
</protein>
<proteinExistence type="predicted"/>
<name>A0A0B6S153_BURPL</name>
<dbReference type="PANTHER" id="PTHR10067:SF9">
    <property type="entry name" value="PHOSPHATIDYLSERINE DECARBOXYLASE FAMILY PROTEIN (AFU_ORTHOLOGUE AFUA_7G01730)"/>
    <property type="match status" value="1"/>
</dbReference>
<dbReference type="AlphaFoldDB" id="A0A0B6S153"/>
<evidence type="ECO:0000256" key="4">
    <source>
        <dbReference type="ARBA" id="ARBA00023317"/>
    </source>
</evidence>
<dbReference type="GO" id="GO:0006646">
    <property type="term" value="P:phosphatidylethanolamine biosynthetic process"/>
    <property type="evidence" value="ECO:0007669"/>
    <property type="project" value="TreeGrafter"/>
</dbReference>
<dbReference type="GO" id="GO:0004609">
    <property type="term" value="F:phosphatidylserine decarboxylase activity"/>
    <property type="evidence" value="ECO:0007669"/>
    <property type="project" value="InterPro"/>
</dbReference>
<reference evidence="7" key="1">
    <citation type="submission" date="2011-03" db="EMBL/GenBank/DDBJ databases">
        <authorList>
            <person name="Voget S."/>
            <person name="Streit W.R."/>
            <person name="Jaeger K.E."/>
            <person name="Daniel R."/>
        </authorList>
    </citation>
    <scope>NUCLEOTIDE SEQUENCE [LARGE SCALE GENOMIC DNA]</scope>
    <source>
        <strain evidence="7">PG1</strain>
    </source>
</reference>
<keyword evidence="4" id="KW-0670">Pyruvate</keyword>
<reference evidence="6 7" key="2">
    <citation type="journal article" date="2016" name="Appl. Microbiol. Biotechnol.">
        <title>Mutations improving production and secretion of extracellular lipase by Burkholderia glumae PG1.</title>
        <authorList>
            <person name="Knapp A."/>
            <person name="Voget S."/>
            <person name="Gao R."/>
            <person name="Zaburannyi N."/>
            <person name="Krysciak D."/>
            <person name="Breuer M."/>
            <person name="Hauer B."/>
            <person name="Streit W.R."/>
            <person name="Muller R."/>
            <person name="Daniel R."/>
            <person name="Jaeger K.E."/>
        </authorList>
    </citation>
    <scope>NUCLEOTIDE SEQUENCE [LARGE SCALE GENOMIC DNA]</scope>
    <source>
        <strain evidence="6 7">PG1</strain>
    </source>
</reference>
<dbReference type="Pfam" id="PF12588">
    <property type="entry name" value="PSDC"/>
    <property type="match status" value="1"/>
</dbReference>
<evidence type="ECO:0000256" key="3">
    <source>
        <dbReference type="ARBA" id="ARBA00023239"/>
    </source>
</evidence>
<dbReference type="KEGG" id="bgp:BGL_2c00460"/>
<dbReference type="HOGENOM" id="CLU_033450_1_0_4"/>
<keyword evidence="1" id="KW-0210">Decarboxylase</keyword>
<dbReference type="Proteomes" id="UP000031838">
    <property type="component" value="Chromosome 2"/>
</dbReference>
<evidence type="ECO:0000256" key="1">
    <source>
        <dbReference type="ARBA" id="ARBA00022793"/>
    </source>
</evidence>
<accession>A0A0B6S153</accession>
<organism evidence="6 7">
    <name type="scientific">Burkholderia plantarii</name>
    <dbReference type="NCBI Taxonomy" id="41899"/>
    <lineage>
        <taxon>Bacteria</taxon>
        <taxon>Pseudomonadati</taxon>
        <taxon>Pseudomonadota</taxon>
        <taxon>Betaproteobacteria</taxon>
        <taxon>Burkholderiales</taxon>
        <taxon>Burkholderiaceae</taxon>
        <taxon>Burkholderia</taxon>
    </lineage>
</organism>
<dbReference type="RefSeq" id="WP_042626838.1">
    <property type="nucleotide sequence ID" value="NZ_CP002581.1"/>
</dbReference>
<evidence type="ECO:0000313" key="6">
    <source>
        <dbReference type="EMBL" id="AJK48144.1"/>
    </source>
</evidence>
<keyword evidence="2" id="KW-0865">Zymogen</keyword>
<dbReference type="InterPro" id="IPR022237">
    <property type="entry name" value="PsiD-like"/>
</dbReference>
<keyword evidence="3" id="KW-0456">Lyase</keyword>
<evidence type="ECO:0000256" key="2">
    <source>
        <dbReference type="ARBA" id="ARBA00023145"/>
    </source>
</evidence>